<dbReference type="AlphaFoldDB" id="A0A914ZBU4"/>
<evidence type="ECO:0000313" key="8">
    <source>
        <dbReference type="WBParaSite" id="PSU_v2.g7719.t1"/>
    </source>
</evidence>
<dbReference type="PANTHER" id="PTHR12297">
    <property type="entry name" value="HYPOXIA-INDUCBILE GENE 1 HIG1 -RELATED"/>
    <property type="match status" value="1"/>
</dbReference>
<dbReference type="GO" id="GO:0097250">
    <property type="term" value="P:mitochondrial respirasome assembly"/>
    <property type="evidence" value="ECO:0007669"/>
    <property type="project" value="TreeGrafter"/>
</dbReference>
<sequence length="155" mass="16793">MDYFGKKLLGIIGIKKAYMENRKVDEIHDGNFEEPKKRQRYSGIPTIPADIGYNSGKAPGGSRSTGVLSNFSSNPAVILGMGLTTLALLGMIRRSVMGDKQGTQKYMRYRIFAQFFTVSALVAGVTIFATTAAVAPASQKENEKPIIIVSPNSSN</sequence>
<reference evidence="8" key="1">
    <citation type="submission" date="2022-11" db="UniProtKB">
        <authorList>
            <consortium name="WormBaseParasite"/>
        </authorList>
    </citation>
    <scope>IDENTIFICATION</scope>
</reference>
<dbReference type="Gene3D" id="6.10.140.1320">
    <property type="match status" value="1"/>
</dbReference>
<evidence type="ECO:0000256" key="4">
    <source>
        <dbReference type="ARBA" id="ARBA00023136"/>
    </source>
</evidence>
<feature type="transmembrane region" description="Helical" evidence="5">
    <location>
        <begin position="75"/>
        <end position="92"/>
    </location>
</feature>
<keyword evidence="4 5" id="KW-0472">Membrane</keyword>
<keyword evidence="2 5" id="KW-0812">Transmembrane</keyword>
<evidence type="ECO:0000256" key="1">
    <source>
        <dbReference type="ARBA" id="ARBA00004325"/>
    </source>
</evidence>
<evidence type="ECO:0000259" key="6">
    <source>
        <dbReference type="PROSITE" id="PS51503"/>
    </source>
</evidence>
<dbReference type="Pfam" id="PF04588">
    <property type="entry name" value="HIG_1_N"/>
    <property type="match status" value="1"/>
</dbReference>
<dbReference type="InterPro" id="IPR050355">
    <property type="entry name" value="RCF1"/>
</dbReference>
<evidence type="ECO:0000313" key="7">
    <source>
        <dbReference type="Proteomes" id="UP000887577"/>
    </source>
</evidence>
<dbReference type="InterPro" id="IPR007667">
    <property type="entry name" value="Hypoxia_induced_domain"/>
</dbReference>
<dbReference type="WBParaSite" id="PSU_v2.g7719.t1">
    <property type="protein sequence ID" value="PSU_v2.g7719.t1"/>
    <property type="gene ID" value="PSU_v2.g7719"/>
</dbReference>
<keyword evidence="3 5" id="KW-1133">Transmembrane helix</keyword>
<dbReference type="PROSITE" id="PS51503">
    <property type="entry name" value="HIG1"/>
    <property type="match status" value="1"/>
</dbReference>
<accession>A0A914ZBU4</accession>
<dbReference type="PANTHER" id="PTHR12297:SF17">
    <property type="entry name" value="HIG1 DOMAIN-CONTAINING PROTEIN"/>
    <property type="match status" value="1"/>
</dbReference>
<dbReference type="GO" id="GO:0031966">
    <property type="term" value="C:mitochondrial membrane"/>
    <property type="evidence" value="ECO:0007669"/>
    <property type="project" value="UniProtKB-SubCell"/>
</dbReference>
<protein>
    <submittedName>
        <fullName evidence="8">HIG1 domain-containing protein</fullName>
    </submittedName>
</protein>
<proteinExistence type="predicted"/>
<evidence type="ECO:0000256" key="5">
    <source>
        <dbReference type="SAM" id="Phobius"/>
    </source>
</evidence>
<evidence type="ECO:0000256" key="2">
    <source>
        <dbReference type="ARBA" id="ARBA00022692"/>
    </source>
</evidence>
<organism evidence="7 8">
    <name type="scientific">Panagrolaimus superbus</name>
    <dbReference type="NCBI Taxonomy" id="310955"/>
    <lineage>
        <taxon>Eukaryota</taxon>
        <taxon>Metazoa</taxon>
        <taxon>Ecdysozoa</taxon>
        <taxon>Nematoda</taxon>
        <taxon>Chromadorea</taxon>
        <taxon>Rhabditida</taxon>
        <taxon>Tylenchina</taxon>
        <taxon>Panagrolaimomorpha</taxon>
        <taxon>Panagrolaimoidea</taxon>
        <taxon>Panagrolaimidae</taxon>
        <taxon>Panagrolaimus</taxon>
    </lineage>
</organism>
<feature type="domain" description="HIG1" evidence="6">
    <location>
        <begin position="46"/>
        <end position="139"/>
    </location>
</feature>
<name>A0A914ZBU4_9BILA</name>
<dbReference type="Proteomes" id="UP000887577">
    <property type="component" value="Unplaced"/>
</dbReference>
<keyword evidence="7" id="KW-1185">Reference proteome</keyword>
<comment type="subcellular location">
    <subcellularLocation>
        <location evidence="1">Mitochondrion membrane</location>
    </subcellularLocation>
</comment>
<feature type="transmembrane region" description="Helical" evidence="5">
    <location>
        <begin position="112"/>
        <end position="135"/>
    </location>
</feature>
<evidence type="ECO:0000256" key="3">
    <source>
        <dbReference type="ARBA" id="ARBA00022989"/>
    </source>
</evidence>